<sequence length="425" mass="45226">MNPRRARVYAWALYDVGNSAFATVVMAGFFPIFFKEYWSGDLPATESTFWLGAANSVASLLILASAPLLGAMADGGGGRKRFLAAFTGLGVVATAALYLVPAGAWPVAAVLYTLAAIGFSGSMVFYDAMLLAVCRERHFDAVSALGYALGYLGGGLLFAFTVVMTLQPGWFGLAEEATAVRLAFLITAGWWAAFTLPLLRRVPEPMLGPRGGGIVAGLAELKTTLGRVGRLRPVVLFLAAYWFYIDGVDTIVRMAVDYGLAIGLETGDLILALLLTQAVGFPAALAFGRLGARLGPRRGIEIAIAVYLGVVVWATYLDSALEFYLLAAAVGLVQGGIQSLSRSLYARIIPRDRTAEFFGFYNMLGKFAAVLGPALMGGVGLVTGSPRAGMGVVALLFVVGWLLLRRVDEEAARRQARELEGRNDL</sequence>
<dbReference type="STRING" id="1123397.SAMN05660831_01094"/>
<gene>
    <name evidence="7" type="ORF">SAMN05660831_01094</name>
</gene>
<dbReference type="PANTHER" id="PTHR23519">
    <property type="entry name" value="AUTOPHAGY-RELATED PROTEIN 22"/>
    <property type="match status" value="1"/>
</dbReference>
<keyword evidence="5 6" id="KW-0472">Membrane</keyword>
<dbReference type="Gene3D" id="1.20.1250.20">
    <property type="entry name" value="MFS general substrate transporter like domains"/>
    <property type="match status" value="2"/>
</dbReference>
<feature type="transmembrane region" description="Helical" evidence="6">
    <location>
        <begin position="323"/>
        <end position="345"/>
    </location>
</feature>
<evidence type="ECO:0000313" key="8">
    <source>
        <dbReference type="Proteomes" id="UP000198611"/>
    </source>
</evidence>
<accession>A0A1I1QBF7</accession>
<proteinExistence type="predicted"/>
<feature type="transmembrane region" description="Helical" evidence="6">
    <location>
        <begin position="12"/>
        <end position="34"/>
    </location>
</feature>
<feature type="transmembrane region" description="Helical" evidence="6">
    <location>
        <begin position="49"/>
        <end position="70"/>
    </location>
</feature>
<keyword evidence="3 6" id="KW-0812">Transmembrane</keyword>
<feature type="transmembrane region" description="Helical" evidence="6">
    <location>
        <begin position="299"/>
        <end position="317"/>
    </location>
</feature>
<evidence type="ECO:0000256" key="4">
    <source>
        <dbReference type="ARBA" id="ARBA00022989"/>
    </source>
</evidence>
<feature type="transmembrane region" description="Helical" evidence="6">
    <location>
        <begin position="82"/>
        <end position="104"/>
    </location>
</feature>
<comment type="subcellular location">
    <subcellularLocation>
        <location evidence="1">Endomembrane system</location>
        <topology evidence="1">Multi-pass membrane protein</topology>
    </subcellularLocation>
</comment>
<dbReference type="EMBL" id="FOMJ01000002">
    <property type="protein sequence ID" value="SFD19411.1"/>
    <property type="molecule type" value="Genomic_DNA"/>
</dbReference>
<evidence type="ECO:0000256" key="1">
    <source>
        <dbReference type="ARBA" id="ARBA00004127"/>
    </source>
</evidence>
<dbReference type="Pfam" id="PF11700">
    <property type="entry name" value="ATG22"/>
    <property type="match status" value="1"/>
</dbReference>
<feature type="transmembrane region" description="Helical" evidence="6">
    <location>
        <begin position="178"/>
        <end position="199"/>
    </location>
</feature>
<feature type="transmembrane region" description="Helical" evidence="6">
    <location>
        <begin position="234"/>
        <end position="256"/>
    </location>
</feature>
<dbReference type="OrthoDB" id="9768783at2"/>
<protein>
    <submittedName>
        <fullName evidence="7">MFS transporter, UMF1 family</fullName>
    </submittedName>
</protein>
<feature type="transmembrane region" description="Helical" evidence="6">
    <location>
        <begin position="268"/>
        <end position="287"/>
    </location>
</feature>
<dbReference type="InterPro" id="IPR050495">
    <property type="entry name" value="ATG22/LtaA_families"/>
</dbReference>
<name>A0A1I1QBF7_9GAMM</name>
<feature type="transmembrane region" description="Helical" evidence="6">
    <location>
        <begin position="145"/>
        <end position="166"/>
    </location>
</feature>
<reference evidence="7 8" key="1">
    <citation type="submission" date="2016-10" db="EMBL/GenBank/DDBJ databases">
        <authorList>
            <person name="de Groot N.N."/>
        </authorList>
    </citation>
    <scope>NUCLEOTIDE SEQUENCE [LARGE SCALE GENOMIC DNA]</scope>
    <source>
        <strain evidence="7 8">HL3</strain>
    </source>
</reference>
<dbReference type="GO" id="GO:0012505">
    <property type="term" value="C:endomembrane system"/>
    <property type="evidence" value="ECO:0007669"/>
    <property type="project" value="UniProtKB-SubCell"/>
</dbReference>
<keyword evidence="4 6" id="KW-1133">Transmembrane helix</keyword>
<dbReference type="InterPro" id="IPR036259">
    <property type="entry name" value="MFS_trans_sf"/>
</dbReference>
<evidence type="ECO:0000256" key="5">
    <source>
        <dbReference type="ARBA" id="ARBA00023136"/>
    </source>
</evidence>
<dbReference type="Proteomes" id="UP000198611">
    <property type="component" value="Unassembled WGS sequence"/>
</dbReference>
<evidence type="ECO:0000256" key="6">
    <source>
        <dbReference type="SAM" id="Phobius"/>
    </source>
</evidence>
<feature type="transmembrane region" description="Helical" evidence="6">
    <location>
        <begin position="110"/>
        <end position="133"/>
    </location>
</feature>
<organism evidence="7 8">
    <name type="scientific">Thiohalospira halophila DSM 15071</name>
    <dbReference type="NCBI Taxonomy" id="1123397"/>
    <lineage>
        <taxon>Bacteria</taxon>
        <taxon>Pseudomonadati</taxon>
        <taxon>Pseudomonadota</taxon>
        <taxon>Gammaproteobacteria</taxon>
        <taxon>Thiohalospirales</taxon>
        <taxon>Thiohalospiraceae</taxon>
        <taxon>Thiohalospira</taxon>
    </lineage>
</organism>
<evidence type="ECO:0000313" key="7">
    <source>
        <dbReference type="EMBL" id="SFD19411.1"/>
    </source>
</evidence>
<dbReference type="SUPFAM" id="SSF103473">
    <property type="entry name" value="MFS general substrate transporter"/>
    <property type="match status" value="1"/>
</dbReference>
<keyword evidence="2" id="KW-0813">Transport</keyword>
<dbReference type="RefSeq" id="WP_093427740.1">
    <property type="nucleotide sequence ID" value="NZ_FOMJ01000002.1"/>
</dbReference>
<dbReference type="InterPro" id="IPR024671">
    <property type="entry name" value="Atg22-like"/>
</dbReference>
<evidence type="ECO:0000256" key="2">
    <source>
        <dbReference type="ARBA" id="ARBA00022448"/>
    </source>
</evidence>
<evidence type="ECO:0000256" key="3">
    <source>
        <dbReference type="ARBA" id="ARBA00022692"/>
    </source>
</evidence>
<keyword evidence="8" id="KW-1185">Reference proteome</keyword>
<dbReference type="AlphaFoldDB" id="A0A1I1QBF7"/>
<feature type="transmembrane region" description="Helical" evidence="6">
    <location>
        <begin position="357"/>
        <end position="382"/>
    </location>
</feature>
<dbReference type="PANTHER" id="PTHR23519:SF1">
    <property type="entry name" value="AUTOPHAGY-RELATED PROTEIN 22"/>
    <property type="match status" value="1"/>
</dbReference>
<feature type="transmembrane region" description="Helical" evidence="6">
    <location>
        <begin position="388"/>
        <end position="404"/>
    </location>
</feature>